<protein>
    <recommendedName>
        <fullName evidence="3">Portal protein</fullName>
    </recommendedName>
</protein>
<accession>A0A150Q9J1</accession>
<evidence type="ECO:0000313" key="1">
    <source>
        <dbReference type="EMBL" id="KYF64542.1"/>
    </source>
</evidence>
<gene>
    <name evidence="1" type="ORF">BE15_04560</name>
</gene>
<proteinExistence type="predicted"/>
<evidence type="ECO:0000313" key="2">
    <source>
        <dbReference type="Proteomes" id="UP000075260"/>
    </source>
</evidence>
<name>A0A150Q9J1_SORCE</name>
<evidence type="ECO:0008006" key="3">
    <source>
        <dbReference type="Google" id="ProtNLM"/>
    </source>
</evidence>
<sequence>MNLFTSLLTRVKSYVGPRDLPTGTSFQDGFERQAAPIPIVQTRWFQADLEAAIVTSTTGSMRLPGALCRALRRDGMISGVLSTRTEGLVQLPVRFSGPDDELVNALSLDFRSVFPSAELALLSGDGRVLGVGVGEFVKIDGSLPVLRRLDPEFLEYRWSEDRWYYQSIHGVEPVNPGDGRWVLHCPGGAVQPWTHGLWPALGRAYIAKEHGFFLRENFANTLANSAKIAVAPTGATDAEAFSFMQKVVNWSVNAVYVLRQGWELKLLESQGRGYEVFQDIIKTSNEEIIVTIAGQLVTTTGGAGFSNAAIHSTIRSDLIQSDADALAETLNTQAIPVWTNECFGAAAVKSAPRAAWDTTPPKDMNAHAIAANTAAGAAKAWDELLKEAKKRVNVVELSRRYGVPIEDLKEAA</sequence>
<dbReference type="EMBL" id="JEMA01000907">
    <property type="protein sequence ID" value="KYF64542.1"/>
    <property type="molecule type" value="Genomic_DNA"/>
</dbReference>
<reference evidence="1 2" key="1">
    <citation type="submission" date="2014-02" db="EMBL/GenBank/DDBJ databases">
        <title>The small core and large imbalanced accessory genome model reveals a collaborative survival strategy of Sorangium cellulosum strains in nature.</title>
        <authorList>
            <person name="Han K."/>
            <person name="Peng R."/>
            <person name="Blom J."/>
            <person name="Li Y.-Z."/>
        </authorList>
    </citation>
    <scope>NUCLEOTIDE SEQUENCE [LARGE SCALE GENOMIC DNA]</scope>
    <source>
        <strain evidence="1 2">So0008-312</strain>
    </source>
</reference>
<dbReference type="OrthoDB" id="5496552at2"/>
<comment type="caution">
    <text evidence="1">The sequence shown here is derived from an EMBL/GenBank/DDBJ whole genome shotgun (WGS) entry which is preliminary data.</text>
</comment>
<organism evidence="1 2">
    <name type="scientific">Sorangium cellulosum</name>
    <name type="common">Polyangium cellulosum</name>
    <dbReference type="NCBI Taxonomy" id="56"/>
    <lineage>
        <taxon>Bacteria</taxon>
        <taxon>Pseudomonadati</taxon>
        <taxon>Myxococcota</taxon>
        <taxon>Polyangia</taxon>
        <taxon>Polyangiales</taxon>
        <taxon>Polyangiaceae</taxon>
        <taxon>Sorangium</taxon>
    </lineage>
</organism>
<dbReference type="AlphaFoldDB" id="A0A150Q9J1"/>
<dbReference type="Pfam" id="PF06074">
    <property type="entry name" value="Portal_Mu"/>
    <property type="match status" value="1"/>
</dbReference>
<dbReference type="InterPro" id="IPR009279">
    <property type="entry name" value="Portal_Mu"/>
</dbReference>
<dbReference type="RefSeq" id="WP_061611651.1">
    <property type="nucleotide sequence ID" value="NZ_JEMA01000907.1"/>
</dbReference>
<dbReference type="Proteomes" id="UP000075260">
    <property type="component" value="Unassembled WGS sequence"/>
</dbReference>